<name>A0A9D9HE27_9BACT</name>
<dbReference type="Proteomes" id="UP000823637">
    <property type="component" value="Unassembled WGS sequence"/>
</dbReference>
<dbReference type="EMBL" id="JADIMR010000104">
    <property type="protein sequence ID" value="MBO8447494.1"/>
    <property type="molecule type" value="Genomic_DNA"/>
</dbReference>
<protein>
    <recommendedName>
        <fullName evidence="4">HTH cro/C1-type domain-containing protein</fullName>
    </recommendedName>
</protein>
<reference evidence="2" key="1">
    <citation type="submission" date="2020-10" db="EMBL/GenBank/DDBJ databases">
        <authorList>
            <person name="Gilroy R."/>
        </authorList>
    </citation>
    <scope>NUCLEOTIDE SEQUENCE</scope>
    <source>
        <strain evidence="2">D3-1215</strain>
    </source>
</reference>
<keyword evidence="1" id="KW-0175">Coiled coil</keyword>
<gene>
    <name evidence="2" type="ORF">IAC32_07110</name>
</gene>
<feature type="coiled-coil region" evidence="1">
    <location>
        <begin position="93"/>
        <end position="120"/>
    </location>
</feature>
<evidence type="ECO:0008006" key="4">
    <source>
        <dbReference type="Google" id="ProtNLM"/>
    </source>
</evidence>
<evidence type="ECO:0000313" key="3">
    <source>
        <dbReference type="Proteomes" id="UP000823637"/>
    </source>
</evidence>
<reference evidence="2" key="2">
    <citation type="journal article" date="2021" name="PeerJ">
        <title>Extensive microbial diversity within the chicken gut microbiome revealed by metagenomics and culture.</title>
        <authorList>
            <person name="Gilroy R."/>
            <person name="Ravi A."/>
            <person name="Getino M."/>
            <person name="Pursley I."/>
            <person name="Horton D.L."/>
            <person name="Alikhan N.F."/>
            <person name="Baker D."/>
            <person name="Gharbi K."/>
            <person name="Hall N."/>
            <person name="Watson M."/>
            <person name="Adriaenssens E.M."/>
            <person name="Foster-Nyarko E."/>
            <person name="Jarju S."/>
            <person name="Secka A."/>
            <person name="Antonio M."/>
            <person name="Oren A."/>
            <person name="Chaudhuri R.R."/>
            <person name="La Ragione R."/>
            <person name="Hildebrand F."/>
            <person name="Pallen M.J."/>
        </authorList>
    </citation>
    <scope>NUCLEOTIDE SEQUENCE</scope>
    <source>
        <strain evidence="2">D3-1215</strain>
    </source>
</reference>
<accession>A0A9D9HE27</accession>
<evidence type="ECO:0000313" key="2">
    <source>
        <dbReference type="EMBL" id="MBO8447494.1"/>
    </source>
</evidence>
<proteinExistence type="predicted"/>
<dbReference type="AlphaFoldDB" id="A0A9D9HE27"/>
<evidence type="ECO:0000256" key="1">
    <source>
        <dbReference type="SAM" id="Coils"/>
    </source>
</evidence>
<organism evidence="2 3">
    <name type="scientific">Candidatus Enterocola intestinipullorum</name>
    <dbReference type="NCBI Taxonomy" id="2840783"/>
    <lineage>
        <taxon>Bacteria</taxon>
        <taxon>Pseudomonadati</taxon>
        <taxon>Bacteroidota</taxon>
        <taxon>Bacteroidia</taxon>
        <taxon>Bacteroidales</taxon>
        <taxon>Candidatus Enterocola</taxon>
    </lineage>
</organism>
<comment type="caution">
    <text evidence="2">The sequence shown here is derived from an EMBL/GenBank/DDBJ whole genome shotgun (WGS) entry which is preliminary data.</text>
</comment>
<sequence>MLIKDRLKEFVRYLQLTNQYFEAECGLSNGYIANIRKGIGLMAMEKILEKHPELNKTWLLTGKGEMINESLKNEENSNRQKLYEYEKMYLDVIKSQSEQLKNYQKQTENLLNIIEELQKRLQPSYTALENIKLPEKEVE</sequence>